<dbReference type="Pfam" id="PF04203">
    <property type="entry name" value="Sortase"/>
    <property type="match status" value="1"/>
</dbReference>
<proteinExistence type="predicted"/>
<evidence type="ECO:0000313" key="3">
    <source>
        <dbReference type="EMBL" id="OGY22448.1"/>
    </source>
</evidence>
<keyword evidence="2" id="KW-1133">Transmembrane helix</keyword>
<dbReference type="InterPro" id="IPR005754">
    <property type="entry name" value="Sortase"/>
</dbReference>
<dbReference type="AlphaFoldDB" id="A0A1G1W458"/>
<keyword evidence="2" id="KW-0812">Transmembrane</keyword>
<dbReference type="Proteomes" id="UP000176723">
    <property type="component" value="Unassembled WGS sequence"/>
</dbReference>
<keyword evidence="1" id="KW-0378">Hydrolase</keyword>
<organism evidence="3 4">
    <name type="scientific">Candidatus Chisholmbacteria bacterium RIFCSPLOWO2_01_FULL_49_14</name>
    <dbReference type="NCBI Taxonomy" id="1797593"/>
    <lineage>
        <taxon>Bacteria</taxon>
        <taxon>Candidatus Chisholmiibacteriota</taxon>
    </lineage>
</organism>
<dbReference type="EMBL" id="MHCL01000003">
    <property type="protein sequence ID" value="OGY22448.1"/>
    <property type="molecule type" value="Genomic_DNA"/>
</dbReference>
<protein>
    <recommendedName>
        <fullName evidence="5">Sortase</fullName>
    </recommendedName>
</protein>
<accession>A0A1G1W458</accession>
<feature type="transmembrane region" description="Helical" evidence="2">
    <location>
        <begin position="7"/>
        <end position="24"/>
    </location>
</feature>
<evidence type="ECO:0000313" key="4">
    <source>
        <dbReference type="Proteomes" id="UP000176723"/>
    </source>
</evidence>
<dbReference type="SUPFAM" id="SSF63817">
    <property type="entry name" value="Sortase"/>
    <property type="match status" value="1"/>
</dbReference>
<evidence type="ECO:0000256" key="1">
    <source>
        <dbReference type="ARBA" id="ARBA00022801"/>
    </source>
</evidence>
<evidence type="ECO:0000256" key="2">
    <source>
        <dbReference type="SAM" id="Phobius"/>
    </source>
</evidence>
<dbReference type="Gene3D" id="2.40.260.10">
    <property type="entry name" value="Sortase"/>
    <property type="match status" value="1"/>
</dbReference>
<keyword evidence="2" id="KW-0472">Membrane</keyword>
<gene>
    <name evidence="3" type="ORF">A3A65_04825</name>
</gene>
<name>A0A1G1W458_9BACT</name>
<dbReference type="STRING" id="1797593.A3A65_04825"/>
<dbReference type="GO" id="GO:0016787">
    <property type="term" value="F:hydrolase activity"/>
    <property type="evidence" value="ECO:0007669"/>
    <property type="project" value="UniProtKB-KW"/>
</dbReference>
<comment type="caution">
    <text evidence="3">The sequence shown here is derived from an EMBL/GenBank/DDBJ whole genome shotgun (WGS) entry which is preliminary data.</text>
</comment>
<sequence>MRSLSKFFYLLGVMLIFSSAYLVWQRHTPTRLSFDTTSVGEGSHVSLLNSPSRIRIERLNIDLPIIGADLEQGKWQATDRGVSYLTSTALPGEMGNSVLYGHNWPNLLGRLVNIKPGDLIEIQSSDGSLRRFRVAYTTTVTPDQTHILAQTNDARLTIYTCSGFLDSKRFVATAILEQ</sequence>
<evidence type="ECO:0008006" key="5">
    <source>
        <dbReference type="Google" id="ProtNLM"/>
    </source>
</evidence>
<reference evidence="3 4" key="1">
    <citation type="journal article" date="2016" name="Nat. Commun.">
        <title>Thousands of microbial genomes shed light on interconnected biogeochemical processes in an aquifer system.</title>
        <authorList>
            <person name="Anantharaman K."/>
            <person name="Brown C.T."/>
            <person name="Hug L.A."/>
            <person name="Sharon I."/>
            <person name="Castelle C.J."/>
            <person name="Probst A.J."/>
            <person name="Thomas B.C."/>
            <person name="Singh A."/>
            <person name="Wilkins M.J."/>
            <person name="Karaoz U."/>
            <person name="Brodie E.L."/>
            <person name="Williams K.H."/>
            <person name="Hubbard S.S."/>
            <person name="Banfield J.F."/>
        </authorList>
    </citation>
    <scope>NUCLEOTIDE SEQUENCE [LARGE SCALE GENOMIC DNA]</scope>
</reference>
<dbReference type="InterPro" id="IPR023365">
    <property type="entry name" value="Sortase_dom-sf"/>
</dbReference>